<feature type="transmembrane region" description="Helical" evidence="11">
    <location>
        <begin position="170"/>
        <end position="193"/>
    </location>
</feature>
<evidence type="ECO:0000313" key="13">
    <source>
        <dbReference type="EMBL" id="UYV62878.1"/>
    </source>
</evidence>
<evidence type="ECO:0000256" key="4">
    <source>
        <dbReference type="ARBA" id="ARBA00022617"/>
    </source>
</evidence>
<keyword evidence="3" id="KW-0813">Transport</keyword>
<evidence type="ECO:0000256" key="9">
    <source>
        <dbReference type="ARBA" id="ARBA00023004"/>
    </source>
</evidence>
<comment type="cofactor">
    <cofactor evidence="1">
        <name>heme b</name>
        <dbReference type="ChEBI" id="CHEBI:60344"/>
    </cofactor>
</comment>
<feature type="transmembrane region" description="Helical" evidence="11">
    <location>
        <begin position="17"/>
        <end position="38"/>
    </location>
</feature>
<evidence type="ECO:0000259" key="12">
    <source>
        <dbReference type="PROSITE" id="PS50939"/>
    </source>
</evidence>
<comment type="subcellular location">
    <subcellularLocation>
        <location evidence="2">Membrane</location>
        <topology evidence="2">Multi-pass membrane protein</topology>
    </subcellularLocation>
</comment>
<keyword evidence="6" id="KW-0479">Metal-binding</keyword>
<dbReference type="Proteomes" id="UP001235939">
    <property type="component" value="Chromosome 02"/>
</dbReference>
<evidence type="ECO:0000256" key="3">
    <source>
        <dbReference type="ARBA" id="ARBA00022448"/>
    </source>
</evidence>
<evidence type="ECO:0000256" key="1">
    <source>
        <dbReference type="ARBA" id="ARBA00001970"/>
    </source>
</evidence>
<keyword evidence="5 11" id="KW-0812">Transmembrane</keyword>
<evidence type="ECO:0000256" key="6">
    <source>
        <dbReference type="ARBA" id="ARBA00022723"/>
    </source>
</evidence>
<keyword evidence="4" id="KW-0349">Heme</keyword>
<evidence type="ECO:0000313" key="14">
    <source>
        <dbReference type="Proteomes" id="UP001235939"/>
    </source>
</evidence>
<evidence type="ECO:0000256" key="10">
    <source>
        <dbReference type="ARBA" id="ARBA00023136"/>
    </source>
</evidence>
<feature type="domain" description="Cytochrome b561" evidence="12">
    <location>
        <begin position="23"/>
        <end position="199"/>
    </location>
</feature>
<dbReference type="PANTHER" id="PTHR10106:SF0">
    <property type="entry name" value="LD36721P"/>
    <property type="match status" value="1"/>
</dbReference>
<evidence type="ECO:0000256" key="7">
    <source>
        <dbReference type="ARBA" id="ARBA00022982"/>
    </source>
</evidence>
<gene>
    <name evidence="13" type="ORF">LAZ67_2002219</name>
</gene>
<protein>
    <submittedName>
        <fullName evidence="13">CYB561</fullName>
    </submittedName>
</protein>
<keyword evidence="7" id="KW-0249">Electron transport</keyword>
<keyword evidence="10 11" id="KW-0472">Membrane</keyword>
<organism evidence="13 14">
    <name type="scientific">Cordylochernes scorpioides</name>
    <dbReference type="NCBI Taxonomy" id="51811"/>
    <lineage>
        <taxon>Eukaryota</taxon>
        <taxon>Metazoa</taxon>
        <taxon>Ecdysozoa</taxon>
        <taxon>Arthropoda</taxon>
        <taxon>Chelicerata</taxon>
        <taxon>Arachnida</taxon>
        <taxon>Pseudoscorpiones</taxon>
        <taxon>Cheliferoidea</taxon>
        <taxon>Chernetidae</taxon>
        <taxon>Cordylochernes</taxon>
    </lineage>
</organism>
<evidence type="ECO:0000256" key="2">
    <source>
        <dbReference type="ARBA" id="ARBA00004141"/>
    </source>
</evidence>
<reference evidence="13 14" key="1">
    <citation type="submission" date="2022-01" db="EMBL/GenBank/DDBJ databases">
        <title>A chromosomal length assembly of Cordylochernes scorpioides.</title>
        <authorList>
            <person name="Zeh D."/>
            <person name="Zeh J."/>
        </authorList>
    </citation>
    <scope>NUCLEOTIDE SEQUENCE [LARGE SCALE GENOMIC DNA]</scope>
    <source>
        <strain evidence="13">IN4F17</strain>
        <tissue evidence="13">Whole Body</tissue>
    </source>
</reference>
<dbReference type="PANTHER" id="PTHR10106">
    <property type="entry name" value="CYTOCHROME B561-RELATED"/>
    <property type="match status" value="1"/>
</dbReference>
<name>A0ABY6K4U0_9ARAC</name>
<accession>A0ABY6K4U0</accession>
<evidence type="ECO:0000256" key="11">
    <source>
        <dbReference type="SAM" id="Phobius"/>
    </source>
</evidence>
<feature type="transmembrane region" description="Helical" evidence="11">
    <location>
        <begin position="58"/>
        <end position="79"/>
    </location>
</feature>
<dbReference type="PROSITE" id="PS50939">
    <property type="entry name" value="CYTOCHROME_B561"/>
    <property type="match status" value="1"/>
</dbReference>
<evidence type="ECO:0000256" key="5">
    <source>
        <dbReference type="ARBA" id="ARBA00022692"/>
    </source>
</evidence>
<dbReference type="SMART" id="SM00665">
    <property type="entry name" value="B561"/>
    <property type="match status" value="1"/>
</dbReference>
<evidence type="ECO:0000256" key="8">
    <source>
        <dbReference type="ARBA" id="ARBA00022989"/>
    </source>
</evidence>
<keyword evidence="9" id="KW-0408">Iron</keyword>
<dbReference type="Pfam" id="PF03188">
    <property type="entry name" value="Cytochrom_B561"/>
    <property type="match status" value="1"/>
</dbReference>
<feature type="transmembrane region" description="Helical" evidence="11">
    <location>
        <begin position="91"/>
        <end position="113"/>
    </location>
</feature>
<feature type="transmembrane region" description="Helical" evidence="11">
    <location>
        <begin position="125"/>
        <end position="158"/>
    </location>
</feature>
<keyword evidence="14" id="KW-1185">Reference proteome</keyword>
<dbReference type="EMBL" id="CP092864">
    <property type="protein sequence ID" value="UYV62878.1"/>
    <property type="molecule type" value="Genomic_DNA"/>
</dbReference>
<keyword evidence="8 11" id="KW-1133">Transmembrane helix</keyword>
<dbReference type="InterPro" id="IPR006593">
    <property type="entry name" value="Cyt_b561/ferric_Rdtase_TM"/>
</dbReference>
<proteinExistence type="predicted"/>
<sequence>MDLSPQHSAGPQDLKTFNYLLVASQILGAAAIVLSAVWTDKFLGGLGWYSSQDQQFNYHPLFMVLGMVLFYGESILVYRVLRKEPKFRLKLVHAVLHGVALVLTLVGLIAVFLSKQGRYTHLYSLHSWLGLGTCIAFFLQCTSFTRIVQYVISFLIFMFPGASPRRREKFLALHTFFGLLLFAFAVGSCIVGINEKVSL</sequence>
<dbReference type="Gene3D" id="1.20.120.1770">
    <property type="match status" value="1"/>
</dbReference>
<dbReference type="InterPro" id="IPR043205">
    <property type="entry name" value="CYB561/CYBRD1-like"/>
</dbReference>